<sequence>MSRILISGYYGFNNAGDDVVLYGIISSLKREQPNISLAVLSNQPDRTAELFGIEAYDRWSFGTIVRELMRSDMLVMGGGTLMQDVTSPRSVLYYLGIVTIAKLLGKPVVFYAQGFGPILKPLSRSMIKRVVNRVDVITVRDYESGEDFKSCGVVKAPIHITADPALTISPEDISDERGLELLQGKFADPAKPLVAISVRNWKQEQAFKKVIARAADWFLLRGWNVLFLPMHVPSDLAPSREIMDQMQQPGARLLDEPVTFHDIMSVLKQCDYVVGMRLHSLILACMLRTPFIGISYDPKIDRFVERAGMPNAGHITKLAENSLLALLEERLDRMDQEIGVVTEHSRLLEIEAAKSSELVLQALRKNTDS</sequence>
<dbReference type="EMBL" id="FORT01000016">
    <property type="protein sequence ID" value="SFK62711.1"/>
    <property type="molecule type" value="Genomic_DNA"/>
</dbReference>
<dbReference type="GO" id="GO:0016740">
    <property type="term" value="F:transferase activity"/>
    <property type="evidence" value="ECO:0007669"/>
    <property type="project" value="UniProtKB-KW"/>
</dbReference>
<dbReference type="STRING" id="1884381.SAMN05518846_116118"/>
<dbReference type="NCBIfam" id="TIGR03609">
    <property type="entry name" value="S_layer_CsaB"/>
    <property type="match status" value="1"/>
</dbReference>
<protein>
    <submittedName>
        <fullName evidence="2">Polysaccharide pyruvyl transferase CsaB</fullName>
    </submittedName>
</protein>
<dbReference type="Pfam" id="PF04230">
    <property type="entry name" value="PS_pyruv_trans"/>
    <property type="match status" value="1"/>
</dbReference>
<evidence type="ECO:0000259" key="1">
    <source>
        <dbReference type="Pfam" id="PF04230"/>
    </source>
</evidence>
<feature type="domain" description="Polysaccharide pyruvyl transferase" evidence="1">
    <location>
        <begin position="14"/>
        <end position="298"/>
    </location>
</feature>
<dbReference type="Gene3D" id="3.40.50.2000">
    <property type="entry name" value="Glycogen Phosphorylase B"/>
    <property type="match status" value="1"/>
</dbReference>
<dbReference type="InterPro" id="IPR007345">
    <property type="entry name" value="Polysacch_pyruvyl_Trfase"/>
</dbReference>
<organism evidence="2 3">
    <name type="scientific">Brevibacillus centrosporus</name>
    <dbReference type="NCBI Taxonomy" id="54910"/>
    <lineage>
        <taxon>Bacteria</taxon>
        <taxon>Bacillati</taxon>
        <taxon>Bacillota</taxon>
        <taxon>Bacilli</taxon>
        <taxon>Bacillales</taxon>
        <taxon>Paenibacillaceae</taxon>
        <taxon>Brevibacillus</taxon>
    </lineage>
</organism>
<dbReference type="PANTHER" id="PTHR36836:SF1">
    <property type="entry name" value="COLANIC ACID BIOSYNTHESIS PROTEIN WCAK"/>
    <property type="match status" value="1"/>
</dbReference>
<evidence type="ECO:0000313" key="2">
    <source>
        <dbReference type="EMBL" id="SFK62711.1"/>
    </source>
</evidence>
<keyword evidence="3" id="KW-1185">Reference proteome</keyword>
<gene>
    <name evidence="2" type="ORF">SAMN05518846_116118</name>
</gene>
<keyword evidence="2" id="KW-0808">Transferase</keyword>
<reference evidence="3" key="1">
    <citation type="submission" date="2016-10" db="EMBL/GenBank/DDBJ databases">
        <authorList>
            <person name="Varghese N."/>
            <person name="Submissions S."/>
        </authorList>
    </citation>
    <scope>NUCLEOTIDE SEQUENCE [LARGE SCALE GENOMIC DNA]</scope>
    <source>
        <strain evidence="3">OK042</strain>
    </source>
</reference>
<dbReference type="RefSeq" id="WP_092274255.1">
    <property type="nucleotide sequence ID" value="NZ_BJOE01000064.1"/>
</dbReference>
<dbReference type="PANTHER" id="PTHR36836">
    <property type="entry name" value="COLANIC ACID BIOSYNTHESIS PROTEIN WCAK"/>
    <property type="match status" value="1"/>
</dbReference>
<dbReference type="Proteomes" id="UP000198915">
    <property type="component" value="Unassembled WGS sequence"/>
</dbReference>
<dbReference type="InterPro" id="IPR019896">
    <property type="entry name" value="Polysacch_pyruvyl_Trfase_CsaB"/>
</dbReference>
<dbReference type="AlphaFoldDB" id="A0A1I4B3T0"/>
<evidence type="ECO:0000313" key="3">
    <source>
        <dbReference type="Proteomes" id="UP000198915"/>
    </source>
</evidence>
<name>A0A1I4B3T0_9BACL</name>
<accession>A0A1I4B3T0</accession>
<dbReference type="SUPFAM" id="SSF53756">
    <property type="entry name" value="UDP-Glycosyltransferase/glycogen phosphorylase"/>
    <property type="match status" value="1"/>
</dbReference>
<proteinExistence type="predicted"/>